<dbReference type="InterPro" id="IPR050910">
    <property type="entry name" value="JMJD6_ArgDemeth/LysHydrox"/>
</dbReference>
<gene>
    <name evidence="12" type="ORF">ACJMK2_014216</name>
</gene>
<comment type="cofactor">
    <cofactor evidence="1">
        <name>Fe(2+)</name>
        <dbReference type="ChEBI" id="CHEBI:29033"/>
    </cofactor>
</comment>
<dbReference type="GO" id="GO:0010468">
    <property type="term" value="P:regulation of gene expression"/>
    <property type="evidence" value="ECO:0007669"/>
    <property type="project" value="UniProtKB-ARBA"/>
</dbReference>
<comment type="catalytic activity">
    <reaction evidence="6">
        <text>L-lysyl-[protein] + 2-oxoglutarate + O2 = 4-hydroxy-L-lysyl-[protein] + succinate + CO2</text>
        <dbReference type="Rhea" id="RHEA:57156"/>
        <dbReference type="Rhea" id="RHEA-COMP:9752"/>
        <dbReference type="Rhea" id="RHEA-COMP:15084"/>
        <dbReference type="ChEBI" id="CHEBI:15379"/>
        <dbReference type="ChEBI" id="CHEBI:16526"/>
        <dbReference type="ChEBI" id="CHEBI:16810"/>
        <dbReference type="ChEBI" id="CHEBI:29969"/>
        <dbReference type="ChEBI" id="CHEBI:30031"/>
        <dbReference type="ChEBI" id="CHEBI:141495"/>
    </reaction>
</comment>
<dbReference type="Proteomes" id="UP001634394">
    <property type="component" value="Unassembled WGS sequence"/>
</dbReference>
<keyword evidence="3" id="KW-0560">Oxidoreductase</keyword>
<dbReference type="GO" id="GO:0016706">
    <property type="term" value="F:2-oxoglutarate-dependent dioxygenase activity"/>
    <property type="evidence" value="ECO:0007669"/>
    <property type="project" value="UniProtKB-ARBA"/>
</dbReference>
<dbReference type="PROSITE" id="PS51184">
    <property type="entry name" value="JMJC"/>
    <property type="match status" value="1"/>
</dbReference>
<dbReference type="SMART" id="SM00558">
    <property type="entry name" value="JmjC"/>
    <property type="match status" value="1"/>
</dbReference>
<evidence type="ECO:0000256" key="7">
    <source>
        <dbReference type="ARBA" id="ARBA00067203"/>
    </source>
</evidence>
<dbReference type="GO" id="GO:0140096">
    <property type="term" value="F:catalytic activity, acting on a protein"/>
    <property type="evidence" value="ECO:0007669"/>
    <property type="project" value="UniProtKB-ARBA"/>
</dbReference>
<feature type="domain" description="JmjC" evidence="11">
    <location>
        <begin position="147"/>
        <end position="308"/>
    </location>
</feature>
<protein>
    <recommendedName>
        <fullName evidence="7">2-oxoglutarate and iron-dependent oxygenase JMJD4</fullName>
    </recommendedName>
    <alternativeName>
        <fullName evidence="8">JmjC domain-containing protein 4</fullName>
    </alternativeName>
    <alternativeName>
        <fullName evidence="10">Jumonji domain-containing protein 4</fullName>
    </alternativeName>
    <alternativeName>
        <fullName evidence="9">Lysyl-hydroxylase JMJD4</fullName>
    </alternativeName>
</protein>
<evidence type="ECO:0000256" key="2">
    <source>
        <dbReference type="ARBA" id="ARBA00022723"/>
    </source>
</evidence>
<reference evidence="12 13" key="1">
    <citation type="submission" date="2024-11" db="EMBL/GenBank/DDBJ databases">
        <title>Chromosome-level genome assembly of the freshwater bivalve Anodonta woodiana.</title>
        <authorList>
            <person name="Chen X."/>
        </authorList>
    </citation>
    <scope>NUCLEOTIDE SEQUENCE [LARGE SCALE GENOMIC DNA]</scope>
    <source>
        <strain evidence="12">MN2024</strain>
        <tissue evidence="12">Gills</tissue>
    </source>
</reference>
<evidence type="ECO:0000259" key="11">
    <source>
        <dbReference type="PROSITE" id="PS51184"/>
    </source>
</evidence>
<keyword evidence="13" id="KW-1185">Reference proteome</keyword>
<dbReference type="Gene3D" id="2.60.120.650">
    <property type="entry name" value="Cupin"/>
    <property type="match status" value="1"/>
</dbReference>
<organism evidence="12 13">
    <name type="scientific">Sinanodonta woodiana</name>
    <name type="common">Chinese pond mussel</name>
    <name type="synonym">Anodonta woodiana</name>
    <dbReference type="NCBI Taxonomy" id="1069815"/>
    <lineage>
        <taxon>Eukaryota</taxon>
        <taxon>Metazoa</taxon>
        <taxon>Spiralia</taxon>
        <taxon>Lophotrochozoa</taxon>
        <taxon>Mollusca</taxon>
        <taxon>Bivalvia</taxon>
        <taxon>Autobranchia</taxon>
        <taxon>Heteroconchia</taxon>
        <taxon>Palaeoheterodonta</taxon>
        <taxon>Unionida</taxon>
        <taxon>Unionoidea</taxon>
        <taxon>Unionidae</taxon>
        <taxon>Unioninae</taxon>
        <taxon>Sinanodonta</taxon>
    </lineage>
</organism>
<evidence type="ECO:0000256" key="10">
    <source>
        <dbReference type="ARBA" id="ARBA00082904"/>
    </source>
</evidence>
<keyword evidence="4" id="KW-0408">Iron</keyword>
<name>A0ABD3UZY2_SINWO</name>
<keyword evidence="2" id="KW-0479">Metal-binding</keyword>
<evidence type="ECO:0000256" key="6">
    <source>
        <dbReference type="ARBA" id="ARBA00047762"/>
    </source>
</evidence>
<evidence type="ECO:0000256" key="8">
    <source>
        <dbReference type="ARBA" id="ARBA00078704"/>
    </source>
</evidence>
<comment type="similarity">
    <text evidence="5">Belongs to the JMJD6 family.</text>
</comment>
<dbReference type="GO" id="GO:0046872">
    <property type="term" value="F:metal ion binding"/>
    <property type="evidence" value="ECO:0007669"/>
    <property type="project" value="UniProtKB-KW"/>
</dbReference>
<evidence type="ECO:0000256" key="9">
    <source>
        <dbReference type="ARBA" id="ARBA00080747"/>
    </source>
</evidence>
<evidence type="ECO:0000256" key="3">
    <source>
        <dbReference type="ARBA" id="ARBA00023002"/>
    </source>
</evidence>
<evidence type="ECO:0000256" key="4">
    <source>
        <dbReference type="ARBA" id="ARBA00023004"/>
    </source>
</evidence>
<dbReference type="EMBL" id="JBJQND010000014">
    <property type="protein sequence ID" value="KAL3854984.1"/>
    <property type="molecule type" value="Genomic_DNA"/>
</dbReference>
<dbReference type="PANTHER" id="PTHR12480">
    <property type="entry name" value="ARGININE DEMETHYLASE AND LYSYL-HYDROXYLASE JMJD"/>
    <property type="match status" value="1"/>
</dbReference>
<evidence type="ECO:0000256" key="1">
    <source>
        <dbReference type="ARBA" id="ARBA00001954"/>
    </source>
</evidence>
<dbReference type="PANTHER" id="PTHR12480:SF6">
    <property type="entry name" value="2-OXOGLUTARATE AND IRON-DEPENDENT OXYGENASE JMJD4"/>
    <property type="match status" value="1"/>
</dbReference>
<evidence type="ECO:0000313" key="13">
    <source>
        <dbReference type="Proteomes" id="UP001634394"/>
    </source>
</evidence>
<dbReference type="InterPro" id="IPR003347">
    <property type="entry name" value="JmjC_dom"/>
</dbReference>
<dbReference type="InterPro" id="IPR041667">
    <property type="entry name" value="Cupin_8"/>
</dbReference>
<evidence type="ECO:0000313" key="12">
    <source>
        <dbReference type="EMBL" id="KAL3854984.1"/>
    </source>
</evidence>
<dbReference type="SUPFAM" id="SSF51197">
    <property type="entry name" value="Clavaminate synthase-like"/>
    <property type="match status" value="1"/>
</dbReference>
<evidence type="ECO:0000256" key="5">
    <source>
        <dbReference type="ARBA" id="ARBA00038068"/>
    </source>
</evidence>
<accession>A0ABD3UZY2</accession>
<comment type="caution">
    <text evidence="12">The sequence shown here is derived from an EMBL/GenBank/DDBJ whole genome shotgun (WGS) entry which is preliminary data.</text>
</comment>
<dbReference type="FunFam" id="2.60.120.650:FF:000030">
    <property type="entry name" value="JmjC domain-containing protein 4"/>
    <property type="match status" value="1"/>
</dbReference>
<dbReference type="AlphaFoldDB" id="A0ABD3UZY2"/>
<dbReference type="Pfam" id="PF13621">
    <property type="entry name" value="Cupin_8"/>
    <property type="match status" value="1"/>
</dbReference>
<sequence length="489" mass="57434">MFAKPECKLDKSLQNTTVTTQSEQIRKINSVYNIDKLDRIDNEISYAEFFQRYLLENRPCIFSSRFTDSWKSRKEWVDETGCPNLFFLDKCFGKASVPVADCGKEEYSSHPKESMTLTSYIEYLKDKKEKGQNSDERCLYLKDWHFTKAFPDYKAYVTPLYFRSDWMNEFWDSQNSIDDDYRFVYIGPKGSWTPFHADVFHSFSWSANICGRKKWIFFPPGEEVYLRNRFGQLAYDVTSSGLKDQAQFPNYCKLTRQIEVIQEPGEIIFVPSGWYHQVFNMEDTISINHNWLNGCNVDMCWEHVKQSLASVKQEIEDCRGMDEWEERCQLILKANSGIDYKDFFKFMNFIAVNRFAMLERLTPLLKHEALSNPETEAASQTLNDSKSNVQLKHSESCICSQMSDIQKQLGEKTDGGLSAKIFSRCIVDEQNECLFNREHLLFDLLQVKCILQDMKDNPDFQCVKLEDCPYSLDRLISKIESYRCDYEEK</sequence>
<proteinExistence type="inferred from homology"/>